<dbReference type="AlphaFoldDB" id="A0A8R1HN09"/>
<evidence type="ECO:0000313" key="2">
    <source>
        <dbReference type="EnsemblMetazoa" id="CJA06646a.1"/>
    </source>
</evidence>
<organism evidence="2 3">
    <name type="scientific">Caenorhabditis japonica</name>
    <dbReference type="NCBI Taxonomy" id="281687"/>
    <lineage>
        <taxon>Eukaryota</taxon>
        <taxon>Metazoa</taxon>
        <taxon>Ecdysozoa</taxon>
        <taxon>Nematoda</taxon>
        <taxon>Chromadorea</taxon>
        <taxon>Rhabditida</taxon>
        <taxon>Rhabditina</taxon>
        <taxon>Rhabditomorpha</taxon>
        <taxon>Rhabditoidea</taxon>
        <taxon>Rhabditidae</taxon>
        <taxon>Peloderinae</taxon>
        <taxon>Caenorhabditis</taxon>
    </lineage>
</organism>
<feature type="region of interest" description="Disordered" evidence="1">
    <location>
        <begin position="108"/>
        <end position="152"/>
    </location>
</feature>
<evidence type="ECO:0000256" key="1">
    <source>
        <dbReference type="SAM" id="MobiDB-lite"/>
    </source>
</evidence>
<dbReference type="EnsemblMetazoa" id="CJA06646a.1">
    <property type="protein sequence ID" value="CJA06646a.1"/>
    <property type="gene ID" value="WBGene00125850"/>
</dbReference>
<reference evidence="3" key="1">
    <citation type="submission" date="2010-08" db="EMBL/GenBank/DDBJ databases">
        <authorList>
            <consortium name="Caenorhabditis japonica Sequencing Consortium"/>
            <person name="Wilson R.K."/>
        </authorList>
    </citation>
    <scope>NUCLEOTIDE SEQUENCE [LARGE SCALE GENOMIC DNA]</scope>
    <source>
        <strain evidence="3">DF5081</strain>
    </source>
</reference>
<feature type="region of interest" description="Disordered" evidence="1">
    <location>
        <begin position="73"/>
        <end position="95"/>
    </location>
</feature>
<feature type="region of interest" description="Disordered" evidence="1">
    <location>
        <begin position="1"/>
        <end position="21"/>
    </location>
</feature>
<dbReference type="Proteomes" id="UP000005237">
    <property type="component" value="Unassembled WGS sequence"/>
</dbReference>
<accession>A0A8R1HN09</accession>
<proteinExistence type="predicted"/>
<sequence>MDANQVSEKNTRAKMGRRTMHKTRRLRQWETRELQKQLKYREREIRRLQRIVRSTARSTYVSTVTVKWSRKADASTNTNQGPFLDREVQKEPDPSKAQLEMMEALGKLKVEEEKKQKADEGEARERDGDTHANESEAIADKAREASNREDADHEAIRRLRKLAAQHTLDAEEDELMKIFADRLGVAASAIEAKRGVIGSITAAEKVTQCEVCRNRVLKTALPPHQSKDCYVPFVARTAWMARTRRETNCLVCLVTTNGAKEHQCFRPPSPCHVCRTLAVSTSIAHRPFSGVCQIAKAVGIPVLHQHHVEFFNKYNEAKAEQNKEAWKGGALHSKAN</sequence>
<keyword evidence="3" id="KW-1185">Reference proteome</keyword>
<feature type="compositionally biased region" description="Basic residues" evidence="1">
    <location>
        <begin position="12"/>
        <end position="21"/>
    </location>
</feature>
<reference evidence="2" key="2">
    <citation type="submission" date="2022-06" db="UniProtKB">
        <authorList>
            <consortium name="EnsemblMetazoa"/>
        </authorList>
    </citation>
    <scope>IDENTIFICATION</scope>
    <source>
        <strain evidence="2">DF5081</strain>
    </source>
</reference>
<feature type="compositionally biased region" description="Basic and acidic residues" evidence="1">
    <location>
        <begin position="84"/>
        <end position="94"/>
    </location>
</feature>
<evidence type="ECO:0000313" key="3">
    <source>
        <dbReference type="Proteomes" id="UP000005237"/>
    </source>
</evidence>
<protein>
    <submittedName>
        <fullName evidence="2">Uncharacterized protein</fullName>
    </submittedName>
</protein>
<name>A0A8R1HN09_CAEJA</name>